<proteinExistence type="predicted"/>
<gene>
    <name evidence="1" type="ORF">FE840_001455</name>
</gene>
<evidence type="ECO:0000313" key="2">
    <source>
        <dbReference type="Proteomes" id="UP000308530"/>
    </source>
</evidence>
<dbReference type="Gene3D" id="1.10.238.160">
    <property type="match status" value="1"/>
</dbReference>
<organism evidence="1 2">
    <name type="scientific">Peteryoungia desertarenae</name>
    <dbReference type="NCBI Taxonomy" id="1813451"/>
    <lineage>
        <taxon>Bacteria</taxon>
        <taxon>Pseudomonadati</taxon>
        <taxon>Pseudomonadota</taxon>
        <taxon>Alphaproteobacteria</taxon>
        <taxon>Hyphomicrobiales</taxon>
        <taxon>Rhizobiaceae</taxon>
        <taxon>Peteryoungia</taxon>
    </lineage>
</organism>
<protein>
    <submittedName>
        <fullName evidence="1">AlpA family phage regulatory protein</fullName>
    </submittedName>
</protein>
<reference evidence="1 2" key="1">
    <citation type="submission" date="2020-06" db="EMBL/GenBank/DDBJ databases">
        <title>Genome sequence of Rhizobium sp strain ADMK78.</title>
        <authorList>
            <person name="Rahi P."/>
        </authorList>
    </citation>
    <scope>NUCLEOTIDE SEQUENCE [LARGE SCALE GENOMIC DNA]</scope>
    <source>
        <strain evidence="1 2">ADMK78</strain>
    </source>
</reference>
<sequence length="76" mass="8371">MPSKKSNLNSKSPLISLNDACELTSLSRTAINTLRSAGRFPAALQISDKRIAFVRTEVEAWIEARISARARRAELA</sequence>
<accession>A0ABX6QJ08</accession>
<dbReference type="EMBL" id="CP058350">
    <property type="protein sequence ID" value="QLF68326.1"/>
    <property type="molecule type" value="Genomic_DNA"/>
</dbReference>
<keyword evidence="2" id="KW-1185">Reference proteome</keyword>
<dbReference type="Proteomes" id="UP000308530">
    <property type="component" value="Chromosome"/>
</dbReference>
<dbReference type="InterPro" id="IPR010260">
    <property type="entry name" value="AlpA"/>
</dbReference>
<dbReference type="RefSeq" id="WP_138288907.1">
    <property type="nucleotide sequence ID" value="NZ_CP058350.1"/>
</dbReference>
<name>A0ABX6QJ08_9HYPH</name>
<evidence type="ECO:0000313" key="1">
    <source>
        <dbReference type="EMBL" id="QLF68326.1"/>
    </source>
</evidence>
<dbReference type="Pfam" id="PF05930">
    <property type="entry name" value="Phage_AlpA"/>
    <property type="match status" value="1"/>
</dbReference>